<organism evidence="1 2">
    <name type="scientific">Methyloceanibacter caenitepidi</name>
    <dbReference type="NCBI Taxonomy" id="1384459"/>
    <lineage>
        <taxon>Bacteria</taxon>
        <taxon>Pseudomonadati</taxon>
        <taxon>Pseudomonadota</taxon>
        <taxon>Alphaproteobacteria</taxon>
        <taxon>Hyphomicrobiales</taxon>
        <taxon>Hyphomicrobiaceae</taxon>
        <taxon>Methyloceanibacter</taxon>
    </lineage>
</organism>
<dbReference type="PANTHER" id="PTHR38134">
    <property type="entry name" value="SLR1395 PROTEIN"/>
    <property type="match status" value="1"/>
</dbReference>
<dbReference type="RefSeq" id="WP_045369185.1">
    <property type="nucleotide sequence ID" value="NZ_AP014648.1"/>
</dbReference>
<accession>A0A0A8JZ73</accession>
<dbReference type="EMBL" id="AP014648">
    <property type="protein sequence ID" value="BAQ15721.1"/>
    <property type="molecule type" value="Genomic_DNA"/>
</dbReference>
<sequence length="366" mass="37861">MVTDEAGGAGPTAVFDVSGHGFGHLGQVAPIVQALRARHPSCRIVVRTALTAAVVRDFVGSRIELAPPPTEATMVMHGPTAVDPSASAEAHRRLCDNWDTHVEREAARLAALAPAVLVSDVSYLSIAAAKRLGLPAIGLSSINWGDIYRTYCGAAPDAEAVLKTIGGAYRSADLFLQVQPHMPMTDLSNRRSIGPVARVGRDRRGEIDAALGVPSHRKLVLVTLGGIPGGDPLILPPLEGIHWLAGAGVSGPADGTNDVRSLGLPFADVLASADAVIGKVGYATFVEAACNGTALISAPRDDWPESPFLLSWAAANARFALTPSGFGEQALRAALDAVFREPAMPAARASGIEDACDIIADAGGLS</sequence>
<evidence type="ECO:0000313" key="1">
    <source>
        <dbReference type="EMBL" id="BAQ15721.1"/>
    </source>
</evidence>
<evidence type="ECO:0008006" key="3">
    <source>
        <dbReference type="Google" id="ProtNLM"/>
    </source>
</evidence>
<dbReference type="Proteomes" id="UP000031643">
    <property type="component" value="Chromosome"/>
</dbReference>
<dbReference type="PANTHER" id="PTHR38134:SF2">
    <property type="entry name" value="GALACTOKINASE"/>
    <property type="match status" value="1"/>
</dbReference>
<proteinExistence type="predicted"/>
<evidence type="ECO:0000313" key="2">
    <source>
        <dbReference type="Proteomes" id="UP000031643"/>
    </source>
</evidence>
<dbReference type="OrthoDB" id="503106at2"/>
<reference evidence="1 2" key="1">
    <citation type="submission" date="2014-09" db="EMBL/GenBank/DDBJ databases">
        <title>Genome sequencing of Methyloceanibacter caenitepidi Gela4.</title>
        <authorList>
            <person name="Takeuchi M."/>
            <person name="Susumu S."/>
            <person name="Kamagata Y."/>
            <person name="Oshima K."/>
            <person name="Hattori M."/>
            <person name="Iwasaki W."/>
        </authorList>
    </citation>
    <scope>NUCLEOTIDE SEQUENCE [LARGE SCALE GENOMIC DNA]</scope>
    <source>
        <strain evidence="1 2">Gela4</strain>
    </source>
</reference>
<keyword evidence="2" id="KW-1185">Reference proteome</keyword>
<dbReference type="InterPro" id="IPR053205">
    <property type="entry name" value="GHMP_kinase_L-arabinokinase"/>
</dbReference>
<dbReference type="Gene3D" id="3.40.50.2000">
    <property type="entry name" value="Glycogen Phosphorylase B"/>
    <property type="match status" value="2"/>
</dbReference>
<dbReference type="SUPFAM" id="SSF53756">
    <property type="entry name" value="UDP-Glycosyltransferase/glycogen phosphorylase"/>
    <property type="match status" value="1"/>
</dbReference>
<protein>
    <recommendedName>
        <fullName evidence="3">Glycosyltransferase</fullName>
    </recommendedName>
</protein>
<dbReference type="HOGENOM" id="CLU_044082_1_0_5"/>
<dbReference type="AlphaFoldDB" id="A0A0A8JZ73"/>
<gene>
    <name evidence="1" type="ORF">GL4_0251</name>
</gene>
<name>A0A0A8JZ73_9HYPH</name>
<dbReference type="STRING" id="1384459.GL4_0251"/>
<dbReference type="KEGG" id="mcg:GL4_0251"/>